<keyword evidence="1" id="KW-0614">Plasmid</keyword>
<keyword evidence="2" id="KW-1185">Reference proteome</keyword>
<dbReference type="KEGG" id="acip:CBP36_20085"/>
<name>A0A240UIH2_9BURK</name>
<reference evidence="1" key="1">
    <citation type="submission" date="2017-05" db="EMBL/GenBank/DDBJ databases">
        <title>Polyphasic characterization of four soil-derived phenanthrene-degrading Acidovorax strains and proposal of Acidovorax phenanthrenivorans sp. nov.</title>
        <authorList>
            <person name="Singleton D."/>
            <person name="Lee J."/>
            <person name="Dickey A.N."/>
            <person name="Stroud A."/>
            <person name="Scholl E.H."/>
            <person name="Wright F.A."/>
            <person name="Aitken M.D."/>
        </authorList>
    </citation>
    <scope>NUCLEOTIDE SEQUENCE</scope>
    <source>
        <strain evidence="1">P4</strain>
        <plasmid evidence="1">pACP4.1</plasmid>
    </source>
</reference>
<sequence>MLYGIRDTLDELQRWRAIARERGMSFAQAKITVEVGYIEVGLTDRTTLRKFSTVAEPRLWPSRFLNVRRMTAGLQSEVLHRFSKYVEEAKESVDINMARVSQIATRPDLFERLFQDDIDFQANLDILVIPVADSPDGRIRQLAFVRPGAKIVSIEQGSDEAEIILPAWMNDDSAEKSTV</sequence>
<dbReference type="Proteomes" id="UP000194440">
    <property type="component" value="Plasmid pACP4.1"/>
</dbReference>
<dbReference type="EMBL" id="CP021367">
    <property type="protein sequence ID" value="ART61268.1"/>
    <property type="molecule type" value="Genomic_DNA"/>
</dbReference>
<geneLocation type="plasmid" evidence="1 2">
    <name>pACP4.1</name>
</geneLocation>
<proteinExistence type="predicted"/>
<accession>A0A240UIH2</accession>
<dbReference type="AlphaFoldDB" id="A0A240UIH2"/>
<protein>
    <submittedName>
        <fullName evidence="1">Uncharacterized protein</fullName>
    </submittedName>
</protein>
<organism evidence="1 2">
    <name type="scientific">Acidovorax carolinensis</name>
    <dbReference type="NCBI Taxonomy" id="553814"/>
    <lineage>
        <taxon>Bacteria</taxon>
        <taxon>Pseudomonadati</taxon>
        <taxon>Pseudomonadota</taxon>
        <taxon>Betaproteobacteria</taxon>
        <taxon>Burkholderiales</taxon>
        <taxon>Comamonadaceae</taxon>
        <taxon>Acidovorax</taxon>
    </lineage>
</organism>
<evidence type="ECO:0000313" key="2">
    <source>
        <dbReference type="Proteomes" id="UP000194440"/>
    </source>
</evidence>
<evidence type="ECO:0000313" key="1">
    <source>
        <dbReference type="EMBL" id="ART61268.1"/>
    </source>
</evidence>
<gene>
    <name evidence="1" type="ORF">CBP36_20085</name>
</gene>
<dbReference type="KEGG" id="acis:CBP35_20065"/>